<keyword evidence="1" id="KW-0812">Transmembrane</keyword>
<sequence>MTLGLAWKKSLTKGAAVAEWTFLILCTLRLMELCRFNRLMSLFFFFTLLFLPASFYCLSYALLSSSLSFLFNIEILVERSAQYDQLICS</sequence>
<reference evidence="2 3" key="1">
    <citation type="submission" date="2019-04" db="EMBL/GenBank/DDBJ databases">
        <title>Friends and foes A comparative genomics study of 23 Aspergillus species from section Flavi.</title>
        <authorList>
            <consortium name="DOE Joint Genome Institute"/>
            <person name="Kjaerbolling I."/>
            <person name="Vesth T."/>
            <person name="Frisvad J.C."/>
            <person name="Nybo J.L."/>
            <person name="Theobald S."/>
            <person name="Kildgaard S."/>
            <person name="Isbrandt T."/>
            <person name="Kuo A."/>
            <person name="Sato A."/>
            <person name="Lyhne E.K."/>
            <person name="Kogle M.E."/>
            <person name="Wiebenga A."/>
            <person name="Kun R.S."/>
            <person name="Lubbers R.J."/>
            <person name="Makela M.R."/>
            <person name="Barry K."/>
            <person name="Chovatia M."/>
            <person name="Clum A."/>
            <person name="Daum C."/>
            <person name="Haridas S."/>
            <person name="He G."/>
            <person name="LaButti K."/>
            <person name="Lipzen A."/>
            <person name="Mondo S."/>
            <person name="Riley R."/>
            <person name="Salamov A."/>
            <person name="Simmons B.A."/>
            <person name="Magnuson J.K."/>
            <person name="Henrissat B."/>
            <person name="Mortensen U.H."/>
            <person name="Larsen T.O."/>
            <person name="Devries R.P."/>
            <person name="Grigoriev I.V."/>
            <person name="Machida M."/>
            <person name="Baker S.E."/>
            <person name="Andersen M.R."/>
        </authorList>
    </citation>
    <scope>NUCLEOTIDE SEQUENCE [LARGE SCALE GENOMIC DNA]</scope>
    <source>
        <strain evidence="2 3">CBS 117626</strain>
    </source>
</reference>
<evidence type="ECO:0000313" key="3">
    <source>
        <dbReference type="Proteomes" id="UP000326950"/>
    </source>
</evidence>
<dbReference type="EMBL" id="ML738758">
    <property type="protein sequence ID" value="KAE8156523.1"/>
    <property type="molecule type" value="Genomic_DNA"/>
</dbReference>
<feature type="transmembrane region" description="Helical" evidence="1">
    <location>
        <begin position="42"/>
        <end position="63"/>
    </location>
</feature>
<proteinExistence type="predicted"/>
<gene>
    <name evidence="2" type="ORF">BDV40DRAFT_75945</name>
</gene>
<accession>A0A5N6UD56</accession>
<keyword evidence="3" id="KW-1185">Reference proteome</keyword>
<protein>
    <submittedName>
        <fullName evidence="2">Uncharacterized protein</fullName>
    </submittedName>
</protein>
<dbReference type="AlphaFoldDB" id="A0A5N6UD56"/>
<name>A0A5N6UD56_ASPTM</name>
<evidence type="ECO:0000256" key="1">
    <source>
        <dbReference type="SAM" id="Phobius"/>
    </source>
</evidence>
<dbReference type="Proteomes" id="UP000326950">
    <property type="component" value="Unassembled WGS sequence"/>
</dbReference>
<organism evidence="2 3">
    <name type="scientific">Aspergillus tamarii</name>
    <dbReference type="NCBI Taxonomy" id="41984"/>
    <lineage>
        <taxon>Eukaryota</taxon>
        <taxon>Fungi</taxon>
        <taxon>Dikarya</taxon>
        <taxon>Ascomycota</taxon>
        <taxon>Pezizomycotina</taxon>
        <taxon>Eurotiomycetes</taxon>
        <taxon>Eurotiomycetidae</taxon>
        <taxon>Eurotiales</taxon>
        <taxon>Aspergillaceae</taxon>
        <taxon>Aspergillus</taxon>
        <taxon>Aspergillus subgen. Circumdati</taxon>
    </lineage>
</organism>
<keyword evidence="1" id="KW-1133">Transmembrane helix</keyword>
<evidence type="ECO:0000313" key="2">
    <source>
        <dbReference type="EMBL" id="KAE8156523.1"/>
    </source>
</evidence>
<keyword evidence="1" id="KW-0472">Membrane</keyword>